<keyword evidence="3 6" id="KW-1133">Transmembrane helix</keyword>
<gene>
    <name evidence="8" type="ORF">FGO68_gene2103</name>
</gene>
<dbReference type="Pfam" id="PF07690">
    <property type="entry name" value="MFS_1"/>
    <property type="match status" value="1"/>
</dbReference>
<evidence type="ECO:0000259" key="7">
    <source>
        <dbReference type="PROSITE" id="PS50850"/>
    </source>
</evidence>
<evidence type="ECO:0000256" key="2">
    <source>
        <dbReference type="ARBA" id="ARBA00022692"/>
    </source>
</evidence>
<keyword evidence="2 6" id="KW-0812">Transmembrane</keyword>
<evidence type="ECO:0000256" key="3">
    <source>
        <dbReference type="ARBA" id="ARBA00022989"/>
    </source>
</evidence>
<dbReference type="OrthoDB" id="312103at2759"/>
<evidence type="ECO:0000256" key="1">
    <source>
        <dbReference type="ARBA" id="ARBA00004141"/>
    </source>
</evidence>
<dbReference type="Proteomes" id="UP000785679">
    <property type="component" value="Unassembled WGS sequence"/>
</dbReference>
<keyword evidence="4 6" id="KW-0472">Membrane</keyword>
<sequence length="556" mass="60529">MNISNNAGLQHQTKGYSGHDISAQNNSALGMPLLHQTLDALRMSLDSKGNPKLILYSYRWIVLLLYCMANIAVGITMMSFGTIAPKVSDIYGVSPVFAQLCALSFFVMFVPGNILSLNVLAKKGFKACISIGCGLLMFGTWMRLLVYPLGSFYVVLGGSVIAALAQAFMQNPVAKMATTWFGDKERGLATAFGSMAMPMGCLISFLLPTIFFEDKFDKYNFNIYLLVQTLLITALCTPAIFFLRDEPPSPPTVLLKDSKIEMSMGESIKALFRNRNYVLLFLSFNFLYGLYCAISAVISSFTDPYGFQPADISVICLVFSISGILNSFVVGLLLDRYQCYKKALVFLCISSTIALALSAYSLPQGKVGLQAAVMMFTGASMIPIVTICFSFAAELSYPVPESNSIGFMISVAQIFGFLLGLALSAICAVAGPRIGVAVWVICAGLASTFALFVQNSEYIEEAEVKRFSMEQRSQLFRESNVIVTNEDVFFRFQAADGGTGGLDGLKKLNRSHDITDDDHLGTGEDNAYINTGGKNSNAHLTHTGISADKKKKKLSM</sequence>
<feature type="transmembrane region" description="Helical" evidence="6">
    <location>
        <begin position="312"/>
        <end position="334"/>
    </location>
</feature>
<dbReference type="SUPFAM" id="SSF103473">
    <property type="entry name" value="MFS general substrate transporter"/>
    <property type="match status" value="1"/>
</dbReference>
<evidence type="ECO:0000256" key="6">
    <source>
        <dbReference type="SAM" id="Phobius"/>
    </source>
</evidence>
<dbReference type="InterPro" id="IPR036259">
    <property type="entry name" value="MFS_trans_sf"/>
</dbReference>
<proteinExistence type="predicted"/>
<dbReference type="PANTHER" id="PTHR10924">
    <property type="entry name" value="MAJOR FACILITATOR SUPERFAMILY PROTEIN-RELATED"/>
    <property type="match status" value="1"/>
</dbReference>
<keyword evidence="9" id="KW-1185">Reference proteome</keyword>
<feature type="transmembrane region" description="Helical" evidence="6">
    <location>
        <begin position="277"/>
        <end position="300"/>
    </location>
</feature>
<feature type="compositionally biased region" description="Polar residues" evidence="5">
    <location>
        <begin position="532"/>
        <end position="544"/>
    </location>
</feature>
<evidence type="ECO:0000313" key="8">
    <source>
        <dbReference type="EMBL" id="TNV81905.1"/>
    </source>
</evidence>
<evidence type="ECO:0000256" key="4">
    <source>
        <dbReference type="ARBA" id="ARBA00023136"/>
    </source>
</evidence>
<dbReference type="GO" id="GO:0022857">
    <property type="term" value="F:transmembrane transporter activity"/>
    <property type="evidence" value="ECO:0007669"/>
    <property type="project" value="InterPro"/>
</dbReference>
<evidence type="ECO:0000256" key="5">
    <source>
        <dbReference type="SAM" id="MobiDB-lite"/>
    </source>
</evidence>
<feature type="transmembrane region" description="Helical" evidence="6">
    <location>
        <begin position="96"/>
        <end position="115"/>
    </location>
</feature>
<feature type="transmembrane region" description="Helical" evidence="6">
    <location>
        <begin position="437"/>
        <end position="453"/>
    </location>
</feature>
<dbReference type="PROSITE" id="PS50850">
    <property type="entry name" value="MFS"/>
    <property type="match status" value="1"/>
</dbReference>
<evidence type="ECO:0000313" key="9">
    <source>
        <dbReference type="Proteomes" id="UP000785679"/>
    </source>
</evidence>
<dbReference type="InterPro" id="IPR020846">
    <property type="entry name" value="MFS_dom"/>
</dbReference>
<dbReference type="AlphaFoldDB" id="A0A8J8T4Y4"/>
<dbReference type="EMBL" id="RRYP01005582">
    <property type="protein sequence ID" value="TNV81905.1"/>
    <property type="molecule type" value="Genomic_DNA"/>
</dbReference>
<feature type="transmembrane region" description="Helical" evidence="6">
    <location>
        <begin position="368"/>
        <end position="393"/>
    </location>
</feature>
<feature type="transmembrane region" description="Helical" evidence="6">
    <location>
        <begin position="223"/>
        <end position="243"/>
    </location>
</feature>
<accession>A0A8J8T4Y4</accession>
<feature type="transmembrane region" description="Helical" evidence="6">
    <location>
        <begin position="405"/>
        <end position="431"/>
    </location>
</feature>
<comment type="caution">
    <text evidence="8">The sequence shown here is derived from an EMBL/GenBank/DDBJ whole genome shotgun (WGS) entry which is preliminary data.</text>
</comment>
<organism evidence="8 9">
    <name type="scientific">Halteria grandinella</name>
    <dbReference type="NCBI Taxonomy" id="5974"/>
    <lineage>
        <taxon>Eukaryota</taxon>
        <taxon>Sar</taxon>
        <taxon>Alveolata</taxon>
        <taxon>Ciliophora</taxon>
        <taxon>Intramacronucleata</taxon>
        <taxon>Spirotrichea</taxon>
        <taxon>Stichotrichia</taxon>
        <taxon>Sporadotrichida</taxon>
        <taxon>Halteriidae</taxon>
        <taxon>Halteria</taxon>
    </lineage>
</organism>
<feature type="transmembrane region" description="Helical" evidence="6">
    <location>
        <begin position="127"/>
        <end position="144"/>
    </location>
</feature>
<reference evidence="8" key="1">
    <citation type="submission" date="2019-06" db="EMBL/GenBank/DDBJ databases">
        <authorList>
            <person name="Zheng W."/>
        </authorList>
    </citation>
    <scope>NUCLEOTIDE SEQUENCE</scope>
    <source>
        <strain evidence="8">QDHG01</strain>
    </source>
</reference>
<dbReference type="PANTHER" id="PTHR10924:SF6">
    <property type="entry name" value="SOLUTE CARRIER FAMILY 49 MEMBER A3"/>
    <property type="match status" value="1"/>
</dbReference>
<dbReference type="Gene3D" id="1.20.1250.20">
    <property type="entry name" value="MFS general substrate transporter like domains"/>
    <property type="match status" value="2"/>
</dbReference>
<dbReference type="InterPro" id="IPR049680">
    <property type="entry name" value="FLVCR1-2_SLC49-like"/>
</dbReference>
<dbReference type="InterPro" id="IPR011701">
    <property type="entry name" value="MFS"/>
</dbReference>
<name>A0A8J8T4Y4_HALGN</name>
<comment type="subcellular location">
    <subcellularLocation>
        <location evidence="1">Membrane</location>
        <topology evidence="1">Multi-pass membrane protein</topology>
    </subcellularLocation>
</comment>
<feature type="transmembrane region" description="Helical" evidence="6">
    <location>
        <begin position="188"/>
        <end position="211"/>
    </location>
</feature>
<feature type="domain" description="Major facilitator superfamily (MFS) profile" evidence="7">
    <location>
        <begin position="62"/>
        <end position="458"/>
    </location>
</feature>
<protein>
    <recommendedName>
        <fullName evidence="7">Major facilitator superfamily (MFS) profile domain-containing protein</fullName>
    </recommendedName>
</protein>
<feature type="transmembrane region" description="Helical" evidence="6">
    <location>
        <begin position="343"/>
        <end position="362"/>
    </location>
</feature>
<feature type="transmembrane region" description="Helical" evidence="6">
    <location>
        <begin position="150"/>
        <end position="168"/>
    </location>
</feature>
<dbReference type="GO" id="GO:0016020">
    <property type="term" value="C:membrane"/>
    <property type="evidence" value="ECO:0007669"/>
    <property type="project" value="UniProtKB-SubCell"/>
</dbReference>
<feature type="region of interest" description="Disordered" evidence="5">
    <location>
        <begin position="532"/>
        <end position="556"/>
    </location>
</feature>
<feature type="transmembrane region" description="Helical" evidence="6">
    <location>
        <begin position="60"/>
        <end position="84"/>
    </location>
</feature>